<feature type="binding site" evidence="12">
    <location>
        <position position="27"/>
    </location>
    <ligand>
        <name>[4Fe-4S] cluster</name>
        <dbReference type="ChEBI" id="CHEBI:49883"/>
        <label>1</label>
        <note>4Fe-4S-S-AdoMet</note>
    </ligand>
</feature>
<evidence type="ECO:0000256" key="6">
    <source>
        <dbReference type="ARBA" id="ARBA00023004"/>
    </source>
</evidence>
<proteinExistence type="inferred from homology"/>
<dbReference type="InterPro" id="IPR013785">
    <property type="entry name" value="Aldolase_TIM"/>
</dbReference>
<dbReference type="NCBIfam" id="TIGR02666">
    <property type="entry name" value="moaA"/>
    <property type="match status" value="1"/>
</dbReference>
<dbReference type="PROSITE" id="PS01305">
    <property type="entry name" value="MOAA_NIFB_PQQE"/>
    <property type="match status" value="1"/>
</dbReference>
<dbReference type="InterPro" id="IPR010505">
    <property type="entry name" value="MoaA_twitch"/>
</dbReference>
<feature type="binding site" evidence="12">
    <location>
        <position position="259"/>
    </location>
    <ligand>
        <name>[4Fe-4S] cluster</name>
        <dbReference type="ChEBI" id="CHEBI:49883"/>
        <label>2</label>
        <note>4Fe-4S-substrate</note>
    </ligand>
</feature>
<keyword evidence="5 12" id="KW-0547">Nucleotide-binding</keyword>
<evidence type="ECO:0000256" key="1">
    <source>
        <dbReference type="ARBA" id="ARBA00012167"/>
    </source>
</evidence>
<dbReference type="InterPro" id="IPR040064">
    <property type="entry name" value="MoaA-like"/>
</dbReference>
<dbReference type="GO" id="GO:0005525">
    <property type="term" value="F:GTP binding"/>
    <property type="evidence" value="ECO:0007669"/>
    <property type="project" value="UniProtKB-UniRule"/>
</dbReference>
<organism evidence="14 15">
    <name type="scientific">Spongiibacter pelagi</name>
    <dbReference type="NCBI Taxonomy" id="2760804"/>
    <lineage>
        <taxon>Bacteria</taxon>
        <taxon>Pseudomonadati</taxon>
        <taxon>Pseudomonadota</taxon>
        <taxon>Gammaproteobacteria</taxon>
        <taxon>Cellvibrionales</taxon>
        <taxon>Spongiibacteraceae</taxon>
        <taxon>Spongiibacter</taxon>
    </lineage>
</organism>
<feature type="binding site" evidence="12">
    <location>
        <position position="161"/>
    </location>
    <ligand>
        <name>GTP</name>
        <dbReference type="ChEBI" id="CHEBI:37565"/>
    </ligand>
</feature>
<keyword evidence="7 12" id="KW-0411">Iron-sulfur</keyword>
<dbReference type="SUPFAM" id="SSF102114">
    <property type="entry name" value="Radical SAM enzymes"/>
    <property type="match status" value="1"/>
</dbReference>
<feature type="domain" description="Radical SAM core" evidence="13">
    <location>
        <begin position="11"/>
        <end position="228"/>
    </location>
</feature>
<comment type="catalytic activity">
    <reaction evidence="11 12">
        <text>GTP + AH2 + S-adenosyl-L-methionine = (8S)-3',8-cyclo-7,8-dihydroguanosine 5'-triphosphate + 5'-deoxyadenosine + L-methionine + A + H(+)</text>
        <dbReference type="Rhea" id="RHEA:49576"/>
        <dbReference type="ChEBI" id="CHEBI:13193"/>
        <dbReference type="ChEBI" id="CHEBI:15378"/>
        <dbReference type="ChEBI" id="CHEBI:17319"/>
        <dbReference type="ChEBI" id="CHEBI:17499"/>
        <dbReference type="ChEBI" id="CHEBI:37565"/>
        <dbReference type="ChEBI" id="CHEBI:57844"/>
        <dbReference type="ChEBI" id="CHEBI:59789"/>
        <dbReference type="ChEBI" id="CHEBI:131766"/>
        <dbReference type="EC" id="4.1.99.22"/>
    </reaction>
</comment>
<dbReference type="GO" id="GO:0006777">
    <property type="term" value="P:Mo-molybdopterin cofactor biosynthetic process"/>
    <property type="evidence" value="ECO:0007669"/>
    <property type="project" value="UniProtKB-UniRule"/>
</dbReference>
<dbReference type="Pfam" id="PF04055">
    <property type="entry name" value="Radical_SAM"/>
    <property type="match status" value="1"/>
</dbReference>
<feature type="binding site" evidence="12">
    <location>
        <position position="124"/>
    </location>
    <ligand>
        <name>S-adenosyl-L-methionine</name>
        <dbReference type="ChEBI" id="CHEBI:59789"/>
    </ligand>
</feature>
<evidence type="ECO:0000256" key="9">
    <source>
        <dbReference type="ARBA" id="ARBA00023150"/>
    </source>
</evidence>
<dbReference type="RefSeq" id="WP_190761895.1">
    <property type="nucleotide sequence ID" value="NZ_JACXLD010000001.1"/>
</dbReference>
<dbReference type="InterPro" id="IPR006638">
    <property type="entry name" value="Elp3/MiaA/NifB-like_rSAM"/>
</dbReference>
<evidence type="ECO:0000256" key="12">
    <source>
        <dbReference type="HAMAP-Rule" id="MF_01225"/>
    </source>
</evidence>
<name>A0A927GUJ9_9GAMM</name>
<evidence type="ECO:0000256" key="2">
    <source>
        <dbReference type="ARBA" id="ARBA00022485"/>
    </source>
</evidence>
<dbReference type="GO" id="GO:0046872">
    <property type="term" value="F:metal ion binding"/>
    <property type="evidence" value="ECO:0007669"/>
    <property type="project" value="UniProtKB-KW"/>
</dbReference>
<protein>
    <recommendedName>
        <fullName evidence="1 12">GTP 3',8-cyclase</fullName>
        <ecNumber evidence="1 12">4.1.99.22</ecNumber>
    </recommendedName>
    <alternativeName>
        <fullName evidence="12">Molybdenum cofactor biosynthesis protein A</fullName>
    </alternativeName>
</protein>
<feature type="binding site" evidence="12">
    <location>
        <position position="31"/>
    </location>
    <ligand>
        <name>[4Fe-4S] cluster</name>
        <dbReference type="ChEBI" id="CHEBI:49883"/>
        <label>1</label>
        <note>4Fe-4S-S-AdoMet</note>
    </ligand>
</feature>
<evidence type="ECO:0000256" key="11">
    <source>
        <dbReference type="ARBA" id="ARBA00048697"/>
    </source>
</evidence>
<comment type="function">
    <text evidence="12">Catalyzes the cyclization of GTP to (8S)-3',8-cyclo-7,8-dihydroguanosine 5'-triphosphate.</text>
</comment>
<feature type="binding site" evidence="12">
    <location>
        <position position="100"/>
    </location>
    <ligand>
        <name>GTP</name>
        <dbReference type="ChEBI" id="CHEBI:37565"/>
    </ligand>
</feature>
<sequence>MKTAQQILADRFGRQVNYLRLSVTDRCDFRCVYCMAEDMQFLPRKQILTLEQLYDVAAAFVGLGVKKIRLTGGEPLVRNNVMSLVERLGQLPGLEQLHLTTNGAQLDKYAAPLKAAGLSGINISIDSLHQQRFKDLTRTGDLHKVLRGIDAAIEAGFSRIKLNAVIMKNRNDDEILDLVDFARNRGVDISFIEEMPLGQITEHDRALSFCSSDDIRGVIEQHYPLTPTTETSGGPSRYYRMADSNSRIGFISPHSHNFCHLCNRVRLTVEGRLLLCLGNEHSVDLKAVLDQHPGDSERLQQAIIDAMHIKPERHHFDLSDEPQIVRFMNTTGG</sequence>
<keyword evidence="10 12" id="KW-0456">Lyase</keyword>
<dbReference type="PANTHER" id="PTHR22960">
    <property type="entry name" value="MOLYBDOPTERIN COFACTOR SYNTHESIS PROTEIN A"/>
    <property type="match status" value="1"/>
</dbReference>
<comment type="subunit">
    <text evidence="12">Monomer and homodimer.</text>
</comment>
<dbReference type="InterPro" id="IPR013483">
    <property type="entry name" value="MoaA"/>
</dbReference>
<keyword evidence="8 12" id="KW-0342">GTP-binding</keyword>
<evidence type="ECO:0000256" key="5">
    <source>
        <dbReference type="ARBA" id="ARBA00022741"/>
    </source>
</evidence>
<evidence type="ECO:0000313" key="15">
    <source>
        <dbReference type="Proteomes" id="UP000610558"/>
    </source>
</evidence>
<reference evidence="14" key="1">
    <citation type="submission" date="2020-09" db="EMBL/GenBank/DDBJ databases">
        <authorList>
            <person name="Yoon J.-W."/>
        </authorList>
    </citation>
    <scope>NUCLEOTIDE SEQUENCE</scope>
    <source>
        <strain evidence="14">KMU-158</strain>
    </source>
</reference>
<comment type="similarity">
    <text evidence="12">Belongs to the radical SAM superfamily. MoaA family.</text>
</comment>
<dbReference type="Pfam" id="PF06463">
    <property type="entry name" value="Mob_synth_C"/>
    <property type="match status" value="1"/>
</dbReference>
<evidence type="ECO:0000256" key="7">
    <source>
        <dbReference type="ARBA" id="ARBA00023014"/>
    </source>
</evidence>
<dbReference type="SFLD" id="SFLDG01386">
    <property type="entry name" value="main_SPASM_domain-containing"/>
    <property type="match status" value="1"/>
</dbReference>
<dbReference type="InterPro" id="IPR058240">
    <property type="entry name" value="rSAM_sf"/>
</dbReference>
<dbReference type="InterPro" id="IPR050105">
    <property type="entry name" value="MoCo_biosynth_MoaA/MoaC"/>
</dbReference>
<dbReference type="PROSITE" id="PS51918">
    <property type="entry name" value="RADICAL_SAM"/>
    <property type="match status" value="1"/>
</dbReference>
<accession>A0A927GUJ9</accession>
<dbReference type="Proteomes" id="UP000610558">
    <property type="component" value="Unassembled WGS sequence"/>
</dbReference>
<comment type="caution">
    <text evidence="14">The sequence shown here is derived from an EMBL/GenBank/DDBJ whole genome shotgun (WGS) entry which is preliminary data.</text>
</comment>
<evidence type="ECO:0000256" key="8">
    <source>
        <dbReference type="ARBA" id="ARBA00023134"/>
    </source>
</evidence>
<feature type="binding site" evidence="12">
    <location>
        <position position="33"/>
    </location>
    <ligand>
        <name>S-adenosyl-L-methionine</name>
        <dbReference type="ChEBI" id="CHEBI:59789"/>
    </ligand>
</feature>
<feature type="binding site" evidence="12">
    <location>
        <begin position="264"/>
        <end position="266"/>
    </location>
    <ligand>
        <name>GTP</name>
        <dbReference type="ChEBI" id="CHEBI:37565"/>
    </ligand>
</feature>
<dbReference type="SFLD" id="SFLDG01067">
    <property type="entry name" value="SPASM/twitch_domain_containing"/>
    <property type="match status" value="1"/>
</dbReference>
<dbReference type="CDD" id="cd21117">
    <property type="entry name" value="Twitch_MoaA"/>
    <property type="match status" value="1"/>
</dbReference>
<keyword evidence="6 12" id="KW-0408">Iron</keyword>
<dbReference type="SFLD" id="SFLDG01383">
    <property type="entry name" value="cyclic_pyranopterin_phosphate"/>
    <property type="match status" value="1"/>
</dbReference>
<dbReference type="InterPro" id="IPR007197">
    <property type="entry name" value="rSAM"/>
</dbReference>
<dbReference type="SMART" id="SM00729">
    <property type="entry name" value="Elp3"/>
    <property type="match status" value="1"/>
</dbReference>
<keyword evidence="9 12" id="KW-0501">Molybdenum cofactor biosynthesis</keyword>
<keyword evidence="2 12" id="KW-0004">4Fe-4S</keyword>
<feature type="binding site" evidence="12">
    <location>
        <position position="195"/>
    </location>
    <ligand>
        <name>S-adenosyl-L-methionine</name>
        <dbReference type="ChEBI" id="CHEBI:59789"/>
    </ligand>
</feature>
<feature type="binding site" evidence="12">
    <location>
        <position position="262"/>
    </location>
    <ligand>
        <name>[4Fe-4S] cluster</name>
        <dbReference type="ChEBI" id="CHEBI:49883"/>
        <label>2</label>
        <note>4Fe-4S-substrate</note>
    </ligand>
</feature>
<dbReference type="GO" id="GO:1904047">
    <property type="term" value="F:S-adenosyl-L-methionine binding"/>
    <property type="evidence" value="ECO:0007669"/>
    <property type="project" value="UniProtKB-UniRule"/>
</dbReference>
<dbReference type="PANTHER" id="PTHR22960:SF0">
    <property type="entry name" value="MOLYBDENUM COFACTOR BIOSYNTHESIS PROTEIN 1"/>
    <property type="match status" value="1"/>
</dbReference>
<comment type="pathway">
    <text evidence="12">Cofactor biosynthesis; molybdopterin biosynthesis.</text>
</comment>
<evidence type="ECO:0000256" key="4">
    <source>
        <dbReference type="ARBA" id="ARBA00022723"/>
    </source>
</evidence>
<dbReference type="InterPro" id="IPR000385">
    <property type="entry name" value="MoaA_NifB_PqqE_Fe-S-bd_CS"/>
</dbReference>
<comment type="cofactor">
    <cofactor evidence="12">
        <name>[4Fe-4S] cluster</name>
        <dbReference type="ChEBI" id="CHEBI:49883"/>
    </cofactor>
    <text evidence="12">Binds 2 [4Fe-4S] clusters. Binds 1 [4Fe-4S] cluster coordinated with 3 cysteines and an exchangeable S-adenosyl-L-methionine and 1 [4Fe-4S] cluster coordinated with 3 cysteines and the GTP-derived substrate.</text>
</comment>
<dbReference type="CDD" id="cd01335">
    <property type="entry name" value="Radical_SAM"/>
    <property type="match status" value="1"/>
</dbReference>
<feature type="binding site" evidence="12">
    <location>
        <position position="69"/>
    </location>
    <ligand>
        <name>GTP</name>
        <dbReference type="ChEBI" id="CHEBI:37565"/>
    </ligand>
</feature>
<dbReference type="HAMAP" id="MF_01225_B">
    <property type="entry name" value="MoaA_B"/>
    <property type="match status" value="1"/>
</dbReference>
<dbReference type="Gene3D" id="3.20.20.70">
    <property type="entry name" value="Aldolase class I"/>
    <property type="match status" value="1"/>
</dbReference>
<evidence type="ECO:0000256" key="10">
    <source>
        <dbReference type="ARBA" id="ARBA00023239"/>
    </source>
</evidence>
<gene>
    <name evidence="12 14" type="primary">moaA</name>
    <name evidence="14" type="ORF">IB286_01540</name>
</gene>
<dbReference type="GO" id="GO:0051539">
    <property type="term" value="F:4 iron, 4 sulfur cluster binding"/>
    <property type="evidence" value="ECO:0007669"/>
    <property type="project" value="UniProtKB-UniRule"/>
</dbReference>
<dbReference type="AlphaFoldDB" id="A0A927GUJ9"/>
<dbReference type="EMBL" id="JACXLD010000001">
    <property type="protein sequence ID" value="MBD2857671.1"/>
    <property type="molecule type" value="Genomic_DNA"/>
</dbReference>
<feature type="binding site" evidence="12">
    <location>
        <position position="276"/>
    </location>
    <ligand>
        <name>[4Fe-4S] cluster</name>
        <dbReference type="ChEBI" id="CHEBI:49883"/>
        <label>2</label>
        <note>4Fe-4S-substrate</note>
    </ligand>
</feature>
<keyword evidence="3 12" id="KW-0949">S-adenosyl-L-methionine</keyword>
<keyword evidence="15" id="KW-1185">Reference proteome</keyword>
<dbReference type="GO" id="GO:0061798">
    <property type="term" value="F:GTP 3',8'-cyclase activity"/>
    <property type="evidence" value="ECO:0007669"/>
    <property type="project" value="UniProtKB-UniRule"/>
</dbReference>
<evidence type="ECO:0000256" key="3">
    <source>
        <dbReference type="ARBA" id="ARBA00022691"/>
    </source>
</evidence>
<feature type="binding site" evidence="12">
    <location>
        <position position="73"/>
    </location>
    <ligand>
        <name>S-adenosyl-L-methionine</name>
        <dbReference type="ChEBI" id="CHEBI:59789"/>
    </ligand>
</feature>
<evidence type="ECO:0000259" key="13">
    <source>
        <dbReference type="PROSITE" id="PS51918"/>
    </source>
</evidence>
<keyword evidence="4 12" id="KW-0479">Metal-binding</keyword>
<evidence type="ECO:0000313" key="14">
    <source>
        <dbReference type="EMBL" id="MBD2857671.1"/>
    </source>
</evidence>
<dbReference type="EC" id="4.1.99.22" evidence="1 12"/>
<dbReference type="SFLD" id="SFLDS00029">
    <property type="entry name" value="Radical_SAM"/>
    <property type="match status" value="1"/>
</dbReference>
<dbReference type="GO" id="GO:0061799">
    <property type="term" value="F:cyclic pyranopterin monophosphate synthase activity"/>
    <property type="evidence" value="ECO:0007669"/>
    <property type="project" value="TreeGrafter"/>
</dbReference>
<feature type="binding site" evidence="12">
    <location>
        <position position="34"/>
    </location>
    <ligand>
        <name>[4Fe-4S] cluster</name>
        <dbReference type="ChEBI" id="CHEBI:49883"/>
        <label>1</label>
        <note>4Fe-4S-S-AdoMet</note>
    </ligand>
</feature>
<feature type="binding site" evidence="12">
    <location>
        <position position="20"/>
    </location>
    <ligand>
        <name>GTP</name>
        <dbReference type="ChEBI" id="CHEBI:37565"/>
    </ligand>
</feature>